<proteinExistence type="predicted"/>
<dbReference type="AlphaFoldDB" id="A0A1L9SHR2"/>
<keyword evidence="3" id="KW-1185">Reference proteome</keyword>
<evidence type="ECO:0000256" key="1">
    <source>
        <dbReference type="SAM" id="MobiDB-lite"/>
    </source>
</evidence>
<feature type="compositionally biased region" description="Polar residues" evidence="1">
    <location>
        <begin position="1"/>
        <end position="18"/>
    </location>
</feature>
<dbReference type="Proteomes" id="UP000184188">
    <property type="component" value="Unassembled WGS sequence"/>
</dbReference>
<dbReference type="GeneID" id="34614006"/>
<organism evidence="2 3">
    <name type="scientific">Penicilliopsis zonata CBS 506.65</name>
    <dbReference type="NCBI Taxonomy" id="1073090"/>
    <lineage>
        <taxon>Eukaryota</taxon>
        <taxon>Fungi</taxon>
        <taxon>Dikarya</taxon>
        <taxon>Ascomycota</taxon>
        <taxon>Pezizomycotina</taxon>
        <taxon>Eurotiomycetes</taxon>
        <taxon>Eurotiomycetidae</taxon>
        <taxon>Eurotiales</taxon>
        <taxon>Aspergillaceae</taxon>
        <taxon>Penicilliopsis</taxon>
    </lineage>
</organism>
<dbReference type="EMBL" id="KV878342">
    <property type="protein sequence ID" value="OJJ46749.1"/>
    <property type="molecule type" value="Genomic_DNA"/>
</dbReference>
<dbReference type="VEuPathDB" id="FungiDB:ASPZODRAFT_2016530"/>
<feature type="region of interest" description="Disordered" evidence="1">
    <location>
        <begin position="1"/>
        <end position="29"/>
    </location>
</feature>
<sequence length="175" mass="19007">MPQPTSFSQASRATSRPQTRPGVAAAPDAEADTLAAVRRRTYSAYAAGKDNASGVNDEAVVLWLVLLCGSYRADNRVAASKRARGREEFEVPLVVEIEKGSGAGSGQERVCSVKDLGVGISSSILPSSSFPFLLDALWCSSERGIKALVKNSLTDLVWWKIRCRWDWKLASLHRP</sequence>
<name>A0A1L9SHR2_9EURO</name>
<protein>
    <submittedName>
        <fullName evidence="2">Uncharacterized protein</fullName>
    </submittedName>
</protein>
<accession>A0A1L9SHR2</accession>
<reference evidence="3" key="1">
    <citation type="journal article" date="2017" name="Genome Biol.">
        <title>Comparative genomics reveals high biological diversity and specific adaptations in the industrially and medically important fungal genus Aspergillus.</title>
        <authorList>
            <person name="de Vries R.P."/>
            <person name="Riley R."/>
            <person name="Wiebenga A."/>
            <person name="Aguilar-Osorio G."/>
            <person name="Amillis S."/>
            <person name="Uchima C.A."/>
            <person name="Anderluh G."/>
            <person name="Asadollahi M."/>
            <person name="Askin M."/>
            <person name="Barry K."/>
            <person name="Battaglia E."/>
            <person name="Bayram O."/>
            <person name="Benocci T."/>
            <person name="Braus-Stromeyer S.A."/>
            <person name="Caldana C."/>
            <person name="Canovas D."/>
            <person name="Cerqueira G.C."/>
            <person name="Chen F."/>
            <person name="Chen W."/>
            <person name="Choi C."/>
            <person name="Clum A."/>
            <person name="Dos Santos R.A."/>
            <person name="Damasio A.R."/>
            <person name="Diallinas G."/>
            <person name="Emri T."/>
            <person name="Fekete E."/>
            <person name="Flipphi M."/>
            <person name="Freyberg S."/>
            <person name="Gallo A."/>
            <person name="Gournas C."/>
            <person name="Habgood R."/>
            <person name="Hainaut M."/>
            <person name="Harispe M.L."/>
            <person name="Henrissat B."/>
            <person name="Hilden K.S."/>
            <person name="Hope R."/>
            <person name="Hossain A."/>
            <person name="Karabika E."/>
            <person name="Karaffa L."/>
            <person name="Karanyi Z."/>
            <person name="Krasevec N."/>
            <person name="Kuo A."/>
            <person name="Kusch H."/>
            <person name="LaButti K."/>
            <person name="Lagendijk E.L."/>
            <person name="Lapidus A."/>
            <person name="Levasseur A."/>
            <person name="Lindquist E."/>
            <person name="Lipzen A."/>
            <person name="Logrieco A.F."/>
            <person name="MacCabe A."/>
            <person name="Maekelae M.R."/>
            <person name="Malavazi I."/>
            <person name="Melin P."/>
            <person name="Meyer V."/>
            <person name="Mielnichuk N."/>
            <person name="Miskei M."/>
            <person name="Molnar A.P."/>
            <person name="Mule G."/>
            <person name="Ngan C.Y."/>
            <person name="Orejas M."/>
            <person name="Orosz E."/>
            <person name="Ouedraogo J.P."/>
            <person name="Overkamp K.M."/>
            <person name="Park H.-S."/>
            <person name="Perrone G."/>
            <person name="Piumi F."/>
            <person name="Punt P.J."/>
            <person name="Ram A.F."/>
            <person name="Ramon A."/>
            <person name="Rauscher S."/>
            <person name="Record E."/>
            <person name="Riano-Pachon D.M."/>
            <person name="Robert V."/>
            <person name="Roehrig J."/>
            <person name="Ruller R."/>
            <person name="Salamov A."/>
            <person name="Salih N.S."/>
            <person name="Samson R.A."/>
            <person name="Sandor E."/>
            <person name="Sanguinetti M."/>
            <person name="Schuetze T."/>
            <person name="Sepcic K."/>
            <person name="Shelest E."/>
            <person name="Sherlock G."/>
            <person name="Sophianopoulou V."/>
            <person name="Squina F.M."/>
            <person name="Sun H."/>
            <person name="Susca A."/>
            <person name="Todd R.B."/>
            <person name="Tsang A."/>
            <person name="Unkles S.E."/>
            <person name="van de Wiele N."/>
            <person name="van Rossen-Uffink D."/>
            <person name="Oliveira J.V."/>
            <person name="Vesth T.C."/>
            <person name="Visser J."/>
            <person name="Yu J.-H."/>
            <person name="Zhou M."/>
            <person name="Andersen M.R."/>
            <person name="Archer D.B."/>
            <person name="Baker S.E."/>
            <person name="Benoit I."/>
            <person name="Brakhage A.A."/>
            <person name="Braus G.H."/>
            <person name="Fischer R."/>
            <person name="Frisvad J.C."/>
            <person name="Goldman G.H."/>
            <person name="Houbraken J."/>
            <person name="Oakley B."/>
            <person name="Pocsi I."/>
            <person name="Scazzocchio C."/>
            <person name="Seiboth B."/>
            <person name="vanKuyk P.A."/>
            <person name="Wortman J."/>
            <person name="Dyer P.S."/>
            <person name="Grigoriev I.V."/>
        </authorList>
    </citation>
    <scope>NUCLEOTIDE SEQUENCE [LARGE SCALE GENOMIC DNA]</scope>
    <source>
        <strain evidence="3">CBS 506.65</strain>
    </source>
</reference>
<evidence type="ECO:0000313" key="3">
    <source>
        <dbReference type="Proteomes" id="UP000184188"/>
    </source>
</evidence>
<gene>
    <name evidence="2" type="ORF">ASPZODRAFT_2016530</name>
</gene>
<evidence type="ECO:0000313" key="2">
    <source>
        <dbReference type="EMBL" id="OJJ46749.1"/>
    </source>
</evidence>
<dbReference type="RefSeq" id="XP_022581259.1">
    <property type="nucleotide sequence ID" value="XM_022727542.1"/>
</dbReference>